<dbReference type="AlphaFoldDB" id="A0A7M7IRL6"/>
<dbReference type="GO" id="GO:0015031">
    <property type="term" value="P:protein transport"/>
    <property type="evidence" value="ECO:0007669"/>
    <property type="project" value="TreeGrafter"/>
</dbReference>
<dbReference type="GO" id="GO:0005737">
    <property type="term" value="C:cytoplasm"/>
    <property type="evidence" value="ECO:0007669"/>
    <property type="project" value="TreeGrafter"/>
</dbReference>
<protein>
    <recommendedName>
        <fullName evidence="4">Arrestin C-terminal-like domain-containing protein</fullName>
    </recommendedName>
</protein>
<dbReference type="SUPFAM" id="SSF81296">
    <property type="entry name" value="E set domains"/>
    <property type="match status" value="2"/>
</dbReference>
<sequence>MKNSEEESSSVSPDPGSYGVERIEVVLDNADGVFMGGQSIAGTVVLQLAKPIEVLGLSIRCKGEARVHFTDRSVGIRRKFAAEESYVHLQSYLFGDGETKSQLASGVYPFSLELPEKIPCSFEGLYGRIRYSLRASLVVAEDVLLSSSILPFTLASLFDLNRDSLAPLPISETQSKSFIGQKEPLRMELALPVRGFVPGQSVPMDVTLNNESNVRVAKIRIVLKKVVTYHASDKSRRHKEIVVEIELPVSRACKSEEHFREEFDVPSIPPSGMAHCSIIDVRYALKVEACVDLGEWYYRMLQKNLKIRTSIIVGTVPLKNYEDVVERKAASPTDNGFDTLIPSDEQYERSQIYRSSKPDKDDPTGDEGDSDGEVSPYSPKYRVYKFNKSTKK</sequence>
<accession>A0A7M7IRL6</accession>
<dbReference type="InParanoid" id="A0A7M7IRL6"/>
<evidence type="ECO:0000313" key="5">
    <source>
        <dbReference type="EnsemblMetazoa" id="XP_016838686"/>
    </source>
</evidence>
<dbReference type="GeneID" id="100121786"/>
<dbReference type="PANTHER" id="PTHR11188">
    <property type="entry name" value="ARRESTIN DOMAIN CONTAINING PROTEIN"/>
    <property type="match status" value="1"/>
</dbReference>
<dbReference type="EnsemblMetazoa" id="XM_016983197">
    <property type="protein sequence ID" value="XP_016838686"/>
    <property type="gene ID" value="LOC100121786"/>
</dbReference>
<dbReference type="KEGG" id="nvi:100121786"/>
<dbReference type="Gene3D" id="2.60.40.640">
    <property type="match status" value="2"/>
</dbReference>
<dbReference type="Pfam" id="PF02752">
    <property type="entry name" value="Arrestin_C"/>
    <property type="match status" value="1"/>
</dbReference>
<dbReference type="Pfam" id="PF00339">
    <property type="entry name" value="Arrestin_N"/>
    <property type="match status" value="1"/>
</dbReference>
<evidence type="ECO:0000256" key="1">
    <source>
        <dbReference type="ARBA" id="ARBA00005298"/>
    </source>
</evidence>
<dbReference type="InterPro" id="IPR014752">
    <property type="entry name" value="Arrestin-like_C"/>
</dbReference>
<reference evidence="5" key="1">
    <citation type="submission" date="2021-01" db="UniProtKB">
        <authorList>
            <consortium name="EnsemblMetazoa"/>
        </authorList>
    </citation>
    <scope>IDENTIFICATION</scope>
</reference>
<dbReference type="Proteomes" id="UP000002358">
    <property type="component" value="Chromosome 2"/>
</dbReference>
<dbReference type="SMART" id="SM01017">
    <property type="entry name" value="Arrestin_C"/>
    <property type="match status" value="1"/>
</dbReference>
<dbReference type="InterPro" id="IPR014756">
    <property type="entry name" value="Ig_E-set"/>
</dbReference>
<dbReference type="InterPro" id="IPR011021">
    <property type="entry name" value="Arrestin-like_N"/>
</dbReference>
<keyword evidence="6" id="KW-1185">Reference proteome</keyword>
<evidence type="ECO:0000259" key="4">
    <source>
        <dbReference type="SMART" id="SM01017"/>
    </source>
</evidence>
<dbReference type="InterPro" id="IPR050357">
    <property type="entry name" value="Arrestin_domain-protein"/>
</dbReference>
<evidence type="ECO:0000256" key="2">
    <source>
        <dbReference type="ARBA" id="ARBA00022606"/>
    </source>
</evidence>
<dbReference type="OrthoDB" id="2333384at2759"/>
<feature type="compositionally biased region" description="Basic residues" evidence="3">
    <location>
        <begin position="382"/>
        <end position="392"/>
    </location>
</feature>
<dbReference type="RefSeq" id="XP_016838686.1">
    <property type="nucleotide sequence ID" value="XM_016983197.2"/>
</dbReference>
<keyword evidence="2" id="KW-0716">Sensory transduction</keyword>
<dbReference type="PANTHER" id="PTHR11188:SF176">
    <property type="entry name" value="ARRESTIN DOMAIN-CONTAINING PROTEIN 1"/>
    <property type="match status" value="1"/>
</dbReference>
<proteinExistence type="inferred from homology"/>
<feature type="domain" description="Arrestin C-terminal-like" evidence="4">
    <location>
        <begin position="181"/>
        <end position="318"/>
    </location>
</feature>
<dbReference type="InterPro" id="IPR011022">
    <property type="entry name" value="Arrestin_C-like"/>
</dbReference>
<feature type="region of interest" description="Disordered" evidence="3">
    <location>
        <begin position="332"/>
        <end position="392"/>
    </location>
</feature>
<evidence type="ECO:0000256" key="3">
    <source>
        <dbReference type="SAM" id="MobiDB-lite"/>
    </source>
</evidence>
<name>A0A7M7IRL6_NASVI</name>
<comment type="similarity">
    <text evidence="1">Belongs to the arrestin family.</text>
</comment>
<evidence type="ECO:0000313" key="6">
    <source>
        <dbReference type="Proteomes" id="UP000002358"/>
    </source>
</evidence>
<organism evidence="5 6">
    <name type="scientific">Nasonia vitripennis</name>
    <name type="common">Parasitic wasp</name>
    <dbReference type="NCBI Taxonomy" id="7425"/>
    <lineage>
        <taxon>Eukaryota</taxon>
        <taxon>Metazoa</taxon>
        <taxon>Ecdysozoa</taxon>
        <taxon>Arthropoda</taxon>
        <taxon>Hexapoda</taxon>
        <taxon>Insecta</taxon>
        <taxon>Pterygota</taxon>
        <taxon>Neoptera</taxon>
        <taxon>Endopterygota</taxon>
        <taxon>Hymenoptera</taxon>
        <taxon>Apocrita</taxon>
        <taxon>Proctotrupomorpha</taxon>
        <taxon>Chalcidoidea</taxon>
        <taxon>Pteromalidae</taxon>
        <taxon>Pteromalinae</taxon>
        <taxon>Nasonia</taxon>
    </lineage>
</organism>
<dbReference type="SMR" id="A0A7M7IRL6"/>